<dbReference type="Proteomes" id="UP000002215">
    <property type="component" value="Chromosome"/>
</dbReference>
<gene>
    <name evidence="1" type="ordered locus">Cpin_2408</name>
</gene>
<evidence type="ECO:0000313" key="1">
    <source>
        <dbReference type="EMBL" id="ACU59899.1"/>
    </source>
</evidence>
<evidence type="ECO:0000313" key="2">
    <source>
        <dbReference type="Proteomes" id="UP000002215"/>
    </source>
</evidence>
<dbReference type="EMBL" id="CP001699">
    <property type="protein sequence ID" value="ACU59899.1"/>
    <property type="molecule type" value="Genomic_DNA"/>
</dbReference>
<dbReference type="AlphaFoldDB" id="A0A979GT51"/>
<reference evidence="1 2" key="2">
    <citation type="journal article" date="2010" name="Stand. Genomic Sci.">
        <title>Complete genome sequence of Chitinophaga pinensis type strain (UQM 2034).</title>
        <authorList>
            <person name="Glavina Del Rio T."/>
            <person name="Abt B."/>
            <person name="Spring S."/>
            <person name="Lapidus A."/>
            <person name="Nolan M."/>
            <person name="Tice H."/>
            <person name="Copeland A."/>
            <person name="Cheng J.F."/>
            <person name="Chen F."/>
            <person name="Bruce D."/>
            <person name="Goodwin L."/>
            <person name="Pitluck S."/>
            <person name="Ivanova N."/>
            <person name="Mavromatis K."/>
            <person name="Mikhailova N."/>
            <person name="Pati A."/>
            <person name="Chen A."/>
            <person name="Palaniappan K."/>
            <person name="Land M."/>
            <person name="Hauser L."/>
            <person name="Chang Y.J."/>
            <person name="Jeffries C.D."/>
            <person name="Chain P."/>
            <person name="Saunders E."/>
            <person name="Detter J.C."/>
            <person name="Brettin T."/>
            <person name="Rohde M."/>
            <person name="Goker M."/>
            <person name="Bristow J."/>
            <person name="Eisen J.A."/>
            <person name="Markowitz V."/>
            <person name="Hugenholtz P."/>
            <person name="Kyrpides N.C."/>
            <person name="Klenk H.P."/>
            <person name="Lucas S."/>
        </authorList>
    </citation>
    <scope>NUCLEOTIDE SEQUENCE [LARGE SCALE GENOMIC DNA]</scope>
    <source>
        <strain evidence="2">ATCC 43595 / DSM 2588 / LMG 13176 / NBRC 15968 / NCIMB 11800 / UQM 2034</strain>
    </source>
</reference>
<reference evidence="2" key="1">
    <citation type="submission" date="2009-08" db="EMBL/GenBank/DDBJ databases">
        <title>The complete genome of Chitinophaga pinensis DSM 2588.</title>
        <authorList>
            <consortium name="US DOE Joint Genome Institute (JGI-PGF)"/>
            <person name="Lucas S."/>
            <person name="Copeland A."/>
            <person name="Lapidus A."/>
            <person name="Glavina del Rio T."/>
            <person name="Dalin E."/>
            <person name="Tice H."/>
            <person name="Bruce D."/>
            <person name="Goodwin L."/>
            <person name="Pitluck S."/>
            <person name="Kyrpides N."/>
            <person name="Mavromatis K."/>
            <person name="Ivanova N."/>
            <person name="Mikhailova N."/>
            <person name="Sims D."/>
            <person name="Meinche L."/>
            <person name="Brettin T."/>
            <person name="Detter J.C."/>
            <person name="Han C."/>
            <person name="Larimer F."/>
            <person name="Land M."/>
            <person name="Hauser L."/>
            <person name="Markowitz V."/>
            <person name="Cheng J.-F."/>
            <person name="Hugenholtz P."/>
            <person name="Woyke T."/>
            <person name="Wu D."/>
            <person name="Spring S."/>
            <person name="Klenk H.-P."/>
            <person name="Eisen J.A."/>
        </authorList>
    </citation>
    <scope>NUCLEOTIDE SEQUENCE [LARGE SCALE GENOMIC DNA]</scope>
    <source>
        <strain evidence="2">ATCC 43595 / DSM 2588 / LMG 13176 / NBRC 15968 / NCIMB 11800 / UQM 2034</strain>
    </source>
</reference>
<protein>
    <submittedName>
        <fullName evidence="1">Uncharacterized protein</fullName>
    </submittedName>
</protein>
<organism evidence="1 2">
    <name type="scientific">Chitinophaga pinensis (strain ATCC 43595 / DSM 2588 / LMG 13176 / NBRC 15968 / NCIMB 11800 / UQM 2034)</name>
    <dbReference type="NCBI Taxonomy" id="485918"/>
    <lineage>
        <taxon>Bacteria</taxon>
        <taxon>Pseudomonadati</taxon>
        <taxon>Bacteroidota</taxon>
        <taxon>Chitinophagia</taxon>
        <taxon>Chitinophagales</taxon>
        <taxon>Chitinophagaceae</taxon>
        <taxon>Chitinophaga</taxon>
    </lineage>
</organism>
<accession>A0A979GT51</accession>
<name>A0A979GT51_CHIPD</name>
<sequence>MVEYNIKFMFFMGIYQLPDIIIQCAGSTARGPASKDYHKNCSTVRQVYLFSLQLNCN</sequence>
<proteinExistence type="predicted"/>
<dbReference type="KEGG" id="cpi:Cpin_2408"/>